<gene>
    <name evidence="5" type="ORF">GOOTI_152_00050</name>
</gene>
<dbReference type="CDD" id="cd13590">
    <property type="entry name" value="PBP2_PotD_PotF_like"/>
    <property type="match status" value="1"/>
</dbReference>
<dbReference type="Gene3D" id="3.40.190.10">
    <property type="entry name" value="Periplasmic binding protein-like II"/>
    <property type="match status" value="2"/>
</dbReference>
<dbReference type="Pfam" id="PF13416">
    <property type="entry name" value="SBP_bac_8"/>
    <property type="match status" value="1"/>
</dbReference>
<comment type="subcellular location">
    <subcellularLocation>
        <location evidence="1">Periplasm</location>
    </subcellularLocation>
</comment>
<keyword evidence="2" id="KW-0813">Transport</keyword>
<dbReference type="Proteomes" id="UP000005038">
    <property type="component" value="Unassembled WGS sequence"/>
</dbReference>
<comment type="caution">
    <text evidence="5">The sequence shown here is derived from an EMBL/GenBank/DDBJ whole genome shotgun (WGS) entry which is preliminary data.</text>
</comment>
<dbReference type="STRING" id="1108044.GOOTI_152_00050"/>
<dbReference type="PROSITE" id="PS51318">
    <property type="entry name" value="TAT"/>
    <property type="match status" value="1"/>
</dbReference>
<keyword evidence="6" id="KW-1185">Reference proteome</keyword>
<dbReference type="InterPro" id="IPR006059">
    <property type="entry name" value="SBP"/>
</dbReference>
<protein>
    <submittedName>
        <fullName evidence="5">Spermidine/putrescine ABC transporter substrate binding protein</fullName>
    </submittedName>
</protein>
<dbReference type="PANTHER" id="PTHR30222">
    <property type="entry name" value="SPERMIDINE/PUTRESCINE-BINDING PERIPLASMIC PROTEIN"/>
    <property type="match status" value="1"/>
</dbReference>
<dbReference type="SUPFAM" id="SSF53850">
    <property type="entry name" value="Periplasmic binding protein-like II"/>
    <property type="match status" value="1"/>
</dbReference>
<dbReference type="AlphaFoldDB" id="H5TP48"/>
<dbReference type="GO" id="GO:0042597">
    <property type="term" value="C:periplasmic space"/>
    <property type="evidence" value="ECO:0007669"/>
    <property type="project" value="UniProtKB-SubCell"/>
</dbReference>
<dbReference type="InterPro" id="IPR006311">
    <property type="entry name" value="TAT_signal"/>
</dbReference>
<evidence type="ECO:0000256" key="1">
    <source>
        <dbReference type="ARBA" id="ARBA00004418"/>
    </source>
</evidence>
<keyword evidence="4" id="KW-0574">Periplasm</keyword>
<evidence type="ECO:0000313" key="5">
    <source>
        <dbReference type="EMBL" id="GAB35256.1"/>
    </source>
</evidence>
<dbReference type="InterPro" id="IPR001188">
    <property type="entry name" value="Sperm_putr-bd"/>
</dbReference>
<evidence type="ECO:0000256" key="2">
    <source>
        <dbReference type="ARBA" id="ARBA00022448"/>
    </source>
</evidence>
<dbReference type="GO" id="GO:0015846">
    <property type="term" value="P:polyamine transport"/>
    <property type="evidence" value="ECO:0007669"/>
    <property type="project" value="InterPro"/>
</dbReference>
<dbReference type="PRINTS" id="PR00909">
    <property type="entry name" value="SPERMDNBNDNG"/>
</dbReference>
<evidence type="ECO:0000256" key="4">
    <source>
        <dbReference type="ARBA" id="ARBA00022764"/>
    </source>
</evidence>
<organism evidence="5 6">
    <name type="scientific">Gordonia otitidis (strain DSM 44809 / CCUG 52243 / JCM 12355 / NBRC 100426 / IFM 10032)</name>
    <dbReference type="NCBI Taxonomy" id="1108044"/>
    <lineage>
        <taxon>Bacteria</taxon>
        <taxon>Bacillati</taxon>
        <taxon>Actinomycetota</taxon>
        <taxon>Actinomycetes</taxon>
        <taxon>Mycobacteriales</taxon>
        <taxon>Gordoniaceae</taxon>
        <taxon>Gordonia</taxon>
    </lineage>
</organism>
<accession>H5TP48</accession>
<dbReference type="PANTHER" id="PTHR30222:SF17">
    <property type="entry name" value="SPERMIDINE_PUTRESCINE-BINDING PERIPLASMIC PROTEIN"/>
    <property type="match status" value="1"/>
</dbReference>
<sequence>MSRITRRSFLAGIGVTVAGLAVTACGGDKTIAPSKPVSDDMESQLNYYSWGDYEDPGDLDAYRNKFGVRLQVDSFGSNEEMIAKLAAARGTSGYDVVVPTGVYIPQMVEHGLLDELDHSRIPNLKNLEERFFNPPWNPNSRHAACKNWGTTGYMYQKSLTDKTPTSWKDFIDLARGPAKGKVSVVEDPWEVVSIAMGSMNIDPNTTNAKDLAAARNILVNQLAPTIQGYNSSITSIVSGGAYTLLQAWNGDARLALMNESEPDKWGFVYPLPTANLFTDNFAIVRGTQHPAAAYAFINHMLDPEVSFTELQYIGYQTGIKGMVEKAKAADLPFPELLFPSDEIVDRLVVATVDSATQERTEILNQMQARSAR</sequence>
<dbReference type="GO" id="GO:0019808">
    <property type="term" value="F:polyamine binding"/>
    <property type="evidence" value="ECO:0007669"/>
    <property type="project" value="InterPro"/>
</dbReference>
<name>H5TP48_GORO1</name>
<evidence type="ECO:0000313" key="6">
    <source>
        <dbReference type="Proteomes" id="UP000005038"/>
    </source>
</evidence>
<keyword evidence="3" id="KW-0732">Signal</keyword>
<evidence type="ECO:0000256" key="3">
    <source>
        <dbReference type="ARBA" id="ARBA00022729"/>
    </source>
</evidence>
<reference evidence="5" key="1">
    <citation type="submission" date="2012-02" db="EMBL/GenBank/DDBJ databases">
        <title>Whole genome shotgun sequence of Gordonia otitidis NBRC 100426.</title>
        <authorList>
            <person name="Yoshida I."/>
            <person name="Hosoyama A."/>
            <person name="Tsuchikane K."/>
            <person name="Katsumata H."/>
            <person name="Yamazaki S."/>
            <person name="Fujita N."/>
        </authorList>
    </citation>
    <scope>NUCLEOTIDE SEQUENCE [LARGE SCALE GENOMIC DNA]</scope>
    <source>
        <strain evidence="5">NBRC 100426</strain>
    </source>
</reference>
<dbReference type="PROSITE" id="PS51257">
    <property type="entry name" value="PROKAR_LIPOPROTEIN"/>
    <property type="match status" value="1"/>
</dbReference>
<dbReference type="EMBL" id="BAFB01000152">
    <property type="protein sequence ID" value="GAB35256.1"/>
    <property type="molecule type" value="Genomic_DNA"/>
</dbReference>
<proteinExistence type="predicted"/>